<dbReference type="InterPro" id="IPR011711">
    <property type="entry name" value="GntR_C"/>
</dbReference>
<dbReference type="InterPro" id="IPR008920">
    <property type="entry name" value="TF_FadR/GntR_C"/>
</dbReference>
<dbReference type="PANTHER" id="PTHR43537:SF5">
    <property type="entry name" value="UXU OPERON TRANSCRIPTIONAL REGULATOR"/>
    <property type="match status" value="1"/>
</dbReference>
<dbReference type="InterPro" id="IPR036388">
    <property type="entry name" value="WH-like_DNA-bd_sf"/>
</dbReference>
<dbReference type="RefSeq" id="WP_186876162.1">
    <property type="nucleotide sequence ID" value="NZ_JACOPF010000002.1"/>
</dbReference>
<dbReference type="GO" id="GO:0003677">
    <property type="term" value="F:DNA binding"/>
    <property type="evidence" value="ECO:0007669"/>
    <property type="project" value="UniProtKB-KW"/>
</dbReference>
<evidence type="ECO:0000256" key="1">
    <source>
        <dbReference type="ARBA" id="ARBA00023015"/>
    </source>
</evidence>
<protein>
    <submittedName>
        <fullName evidence="5">FadR family transcriptional regulator</fullName>
    </submittedName>
</protein>
<dbReference type="Proteomes" id="UP000652477">
    <property type="component" value="Unassembled WGS sequence"/>
</dbReference>
<dbReference type="Gene3D" id="1.10.10.10">
    <property type="entry name" value="Winged helix-like DNA-binding domain superfamily/Winged helix DNA-binding domain"/>
    <property type="match status" value="1"/>
</dbReference>
<dbReference type="EMBL" id="JACOPF010000002">
    <property type="protein sequence ID" value="MBC5689493.1"/>
    <property type="molecule type" value="Genomic_DNA"/>
</dbReference>
<comment type="caution">
    <text evidence="5">The sequence shown here is derived from an EMBL/GenBank/DDBJ whole genome shotgun (WGS) entry which is preliminary data.</text>
</comment>
<organism evidence="5 6">
    <name type="scientific">Mediterraneibacter hominis</name>
    <dbReference type="NCBI Taxonomy" id="2763054"/>
    <lineage>
        <taxon>Bacteria</taxon>
        <taxon>Bacillati</taxon>
        <taxon>Bacillota</taxon>
        <taxon>Clostridia</taxon>
        <taxon>Lachnospirales</taxon>
        <taxon>Lachnospiraceae</taxon>
        <taxon>Mediterraneibacter</taxon>
    </lineage>
</organism>
<dbReference type="CDD" id="cd07377">
    <property type="entry name" value="WHTH_GntR"/>
    <property type="match status" value="1"/>
</dbReference>
<evidence type="ECO:0000259" key="4">
    <source>
        <dbReference type="PROSITE" id="PS50949"/>
    </source>
</evidence>
<sequence>MEHEKRFLAPIYSTSVVQLVIDRISNAIISGELKPGDKLPTEPELASLFQVGRNSVREAVRILVAYGVLEIRRPEGTFVCTDFSAKMINPMLYHIILQKESAYNDLVDLRKMIENGIMHIILEKDMTSEDLYSIKVRCDKLVNLLKNTPENTDAILLADIAFHDEIAKATRNSLIQLINSLVVELTKDSRAKTIQKVIQNGDAQYLIDTHLKLMNVIENRDFENLDKTLNDSYFFWKDIYH</sequence>
<evidence type="ECO:0000313" key="6">
    <source>
        <dbReference type="Proteomes" id="UP000652477"/>
    </source>
</evidence>
<dbReference type="PRINTS" id="PR00035">
    <property type="entry name" value="HTHGNTR"/>
</dbReference>
<dbReference type="AlphaFoldDB" id="A0A923RRA5"/>
<dbReference type="InterPro" id="IPR036390">
    <property type="entry name" value="WH_DNA-bd_sf"/>
</dbReference>
<feature type="domain" description="HTH gntR-type" evidence="4">
    <location>
        <begin position="14"/>
        <end position="82"/>
    </location>
</feature>
<evidence type="ECO:0000256" key="3">
    <source>
        <dbReference type="ARBA" id="ARBA00023163"/>
    </source>
</evidence>
<dbReference type="SUPFAM" id="SSF46785">
    <property type="entry name" value="Winged helix' DNA-binding domain"/>
    <property type="match status" value="1"/>
</dbReference>
<evidence type="ECO:0000256" key="2">
    <source>
        <dbReference type="ARBA" id="ARBA00023125"/>
    </source>
</evidence>
<dbReference type="Gene3D" id="1.20.120.530">
    <property type="entry name" value="GntR ligand-binding domain-like"/>
    <property type="match status" value="1"/>
</dbReference>
<gene>
    <name evidence="5" type="ORF">H8S37_11240</name>
</gene>
<dbReference type="PROSITE" id="PS50949">
    <property type="entry name" value="HTH_GNTR"/>
    <property type="match status" value="1"/>
</dbReference>
<dbReference type="PANTHER" id="PTHR43537">
    <property type="entry name" value="TRANSCRIPTIONAL REGULATOR, GNTR FAMILY"/>
    <property type="match status" value="1"/>
</dbReference>
<proteinExistence type="predicted"/>
<reference evidence="5" key="1">
    <citation type="submission" date="2020-08" db="EMBL/GenBank/DDBJ databases">
        <title>Genome public.</title>
        <authorList>
            <person name="Liu C."/>
            <person name="Sun Q."/>
        </authorList>
    </citation>
    <scope>NUCLEOTIDE SEQUENCE</scope>
    <source>
        <strain evidence="5">NSJ-55</strain>
    </source>
</reference>
<evidence type="ECO:0000313" key="5">
    <source>
        <dbReference type="EMBL" id="MBC5689493.1"/>
    </source>
</evidence>
<dbReference type="Pfam" id="PF07729">
    <property type="entry name" value="FCD"/>
    <property type="match status" value="1"/>
</dbReference>
<keyword evidence="2" id="KW-0238">DNA-binding</keyword>
<keyword evidence="3" id="KW-0804">Transcription</keyword>
<keyword evidence="6" id="KW-1185">Reference proteome</keyword>
<dbReference type="Pfam" id="PF00392">
    <property type="entry name" value="GntR"/>
    <property type="match status" value="1"/>
</dbReference>
<dbReference type="SMART" id="SM00345">
    <property type="entry name" value="HTH_GNTR"/>
    <property type="match status" value="1"/>
</dbReference>
<name>A0A923RRA5_9FIRM</name>
<dbReference type="SUPFAM" id="SSF48008">
    <property type="entry name" value="GntR ligand-binding domain-like"/>
    <property type="match status" value="1"/>
</dbReference>
<dbReference type="InterPro" id="IPR000524">
    <property type="entry name" value="Tscrpt_reg_HTH_GntR"/>
</dbReference>
<accession>A0A923RRA5</accession>
<keyword evidence="1" id="KW-0805">Transcription regulation</keyword>
<dbReference type="GO" id="GO:0003700">
    <property type="term" value="F:DNA-binding transcription factor activity"/>
    <property type="evidence" value="ECO:0007669"/>
    <property type="project" value="InterPro"/>
</dbReference>